<evidence type="ECO:0000259" key="16">
    <source>
        <dbReference type="Pfam" id="PF23953"/>
    </source>
</evidence>
<evidence type="ECO:0000256" key="8">
    <source>
        <dbReference type="ARBA" id="ARBA00022927"/>
    </source>
</evidence>
<accession>A7AQY1</accession>
<feature type="repeat" description="WD" evidence="14">
    <location>
        <begin position="237"/>
        <end position="268"/>
    </location>
</feature>
<dbReference type="AlphaFoldDB" id="A7AQY1"/>
<evidence type="ECO:0000256" key="2">
    <source>
        <dbReference type="ARBA" id="ARBA00010844"/>
    </source>
</evidence>
<keyword evidence="6" id="KW-0677">Repeat</keyword>
<dbReference type="eggNOG" id="KOG0276">
    <property type="taxonomic scope" value="Eukaryota"/>
</dbReference>
<keyword evidence="5 14" id="KW-0853">WD repeat</keyword>
<comment type="subunit">
    <text evidence="13">Oligomeric complex that consists of at least the alpha, beta, beta', gamma, delta, epsilon and zeta subunits.</text>
</comment>
<gene>
    <name evidence="17" type="ORF">BBOV_IV005890</name>
</gene>
<dbReference type="InterPro" id="IPR015943">
    <property type="entry name" value="WD40/YVTN_repeat-like_dom_sf"/>
</dbReference>
<dbReference type="InterPro" id="IPR016453">
    <property type="entry name" value="COPB2"/>
</dbReference>
<comment type="caution">
    <text evidence="17">The sequence shown here is derived from an EMBL/GenBank/DDBJ whole genome shotgun (WGS) entry which is preliminary data.</text>
</comment>
<dbReference type="GO" id="GO:0000139">
    <property type="term" value="C:Golgi membrane"/>
    <property type="evidence" value="ECO:0007669"/>
    <property type="project" value="UniProtKB-SubCell"/>
</dbReference>
<proteinExistence type="inferred from homology"/>
<reference evidence="17 18" key="1">
    <citation type="journal article" date="2007" name="PLoS Pathog.">
        <title>Genome sequence of Babesia bovis and comparative analysis of apicomplexan hemoprotozoa.</title>
        <authorList>
            <person name="Brayton K.A."/>
            <person name="Lau A.O.T."/>
            <person name="Herndon D.R."/>
            <person name="Hannick L."/>
            <person name="Kappmeyer L.S."/>
            <person name="Berens S.J."/>
            <person name="Bidwell S.L."/>
            <person name="Brown W.C."/>
            <person name="Crabtree J."/>
            <person name="Fadrosh D."/>
            <person name="Feldblum T."/>
            <person name="Forberger H.A."/>
            <person name="Haas B.J."/>
            <person name="Howell J.M."/>
            <person name="Khouri H."/>
            <person name="Koo H."/>
            <person name="Mann D.J."/>
            <person name="Norimine J."/>
            <person name="Paulsen I.T."/>
            <person name="Radune D."/>
            <person name="Ren Q."/>
            <person name="Smith R.K. Jr."/>
            <person name="Suarez C.E."/>
            <person name="White O."/>
            <person name="Wortman J.R."/>
            <person name="Knowles D.P. Jr."/>
            <person name="McElwain T.F."/>
            <person name="Nene V.M."/>
        </authorList>
    </citation>
    <scope>NUCLEOTIDE SEQUENCE [LARGE SCALE GENOMIC DNA]</scope>
    <source>
        <strain evidence="17">T2Bo</strain>
    </source>
</reference>
<evidence type="ECO:0000256" key="9">
    <source>
        <dbReference type="ARBA" id="ARBA00023034"/>
    </source>
</evidence>
<feature type="repeat" description="WD" evidence="14">
    <location>
        <begin position="138"/>
        <end position="174"/>
    </location>
</feature>
<keyword evidence="4 13" id="KW-0963">Cytoplasm</keyword>
<dbReference type="OMA" id="YVDYYPQ"/>
<dbReference type="Proteomes" id="UP000002173">
    <property type="component" value="Unassembled WGS sequence"/>
</dbReference>
<dbReference type="Pfam" id="PF00400">
    <property type="entry name" value="WD40"/>
    <property type="match status" value="4"/>
</dbReference>
<evidence type="ECO:0000256" key="12">
    <source>
        <dbReference type="ARBA" id="ARBA00025536"/>
    </source>
</evidence>
<dbReference type="InterPro" id="IPR006692">
    <property type="entry name" value="Beta-prop_COPA/B_2nd"/>
</dbReference>
<dbReference type="PROSITE" id="PS50294">
    <property type="entry name" value="WD_REPEATS_REGION"/>
    <property type="match status" value="3"/>
</dbReference>
<evidence type="ECO:0000259" key="15">
    <source>
        <dbReference type="Pfam" id="PF04053"/>
    </source>
</evidence>
<dbReference type="VEuPathDB" id="PiroplasmaDB:BBOV_IV005890"/>
<comment type="similarity">
    <text evidence="2 13">Belongs to the WD repeat COPB2 family.</text>
</comment>
<keyword evidence="7 13" id="KW-0931">ER-Golgi transport</keyword>
<dbReference type="InterPro" id="IPR036322">
    <property type="entry name" value="WD40_repeat_dom_sf"/>
</dbReference>
<dbReference type="Pfam" id="PF23953">
    <property type="entry name" value="TPR_COPA_B"/>
    <property type="match status" value="1"/>
</dbReference>
<keyword evidence="18" id="KW-1185">Reference proteome</keyword>
<evidence type="ECO:0000256" key="10">
    <source>
        <dbReference type="ARBA" id="ARBA00023136"/>
    </source>
</evidence>
<evidence type="ECO:0000256" key="3">
    <source>
        <dbReference type="ARBA" id="ARBA00022448"/>
    </source>
</evidence>
<dbReference type="GO" id="GO:0006891">
    <property type="term" value="P:intra-Golgi vesicle-mediated transport"/>
    <property type="evidence" value="ECO:0007669"/>
    <property type="project" value="TreeGrafter"/>
</dbReference>
<dbReference type="STRING" id="5865.A7AQY1"/>
<comment type="subcellular location">
    <subcellularLocation>
        <location evidence="1 13">Cytoplasmic vesicle</location>
        <location evidence="1 13">COPI-coated vesicle membrane</location>
        <topology evidence="1 13">Peripheral membrane protein</topology>
        <orientation evidence="1 13">Cytoplasmic side</orientation>
    </subcellularLocation>
    <subcellularLocation>
        <location evidence="13">Golgi apparatus membrane</location>
        <topology evidence="13">Peripheral membrane protein</topology>
        <orientation evidence="13">Cytoplasmic side</orientation>
    </subcellularLocation>
    <text evidence="13">The coatomer is cytoplasmic or polymerized on the cytoplasmic side of the Golgi, as well as on the vesicles/buds originating from it.</text>
</comment>
<feature type="repeat" description="WD" evidence="14">
    <location>
        <begin position="95"/>
        <end position="129"/>
    </location>
</feature>
<evidence type="ECO:0000256" key="5">
    <source>
        <dbReference type="ARBA" id="ARBA00022574"/>
    </source>
</evidence>
<dbReference type="PANTHER" id="PTHR19876:SF2">
    <property type="entry name" value="COATOMER SUBUNIT BETA"/>
    <property type="match status" value="1"/>
</dbReference>
<dbReference type="Pfam" id="PF04053">
    <property type="entry name" value="B-prop_COPA_B_2nd"/>
    <property type="match status" value="1"/>
</dbReference>
<keyword evidence="11 13" id="KW-0968">Cytoplasmic vesicle</keyword>
<dbReference type="SMART" id="SM00320">
    <property type="entry name" value="WD40"/>
    <property type="match status" value="8"/>
</dbReference>
<dbReference type="PRINTS" id="PR00320">
    <property type="entry name" value="GPROTEINBRPT"/>
</dbReference>
<dbReference type="GO" id="GO:0006886">
    <property type="term" value="P:intracellular protein transport"/>
    <property type="evidence" value="ECO:0007669"/>
    <property type="project" value="UniProtKB-UniRule"/>
</dbReference>
<dbReference type="Gene3D" id="1.25.40.470">
    <property type="match status" value="1"/>
</dbReference>
<evidence type="ECO:0000256" key="11">
    <source>
        <dbReference type="ARBA" id="ARBA00023329"/>
    </source>
</evidence>
<dbReference type="InterPro" id="IPR050844">
    <property type="entry name" value="Coatomer_complex_subunit"/>
</dbReference>
<dbReference type="Gene3D" id="2.130.10.10">
    <property type="entry name" value="YVTN repeat-like/Quinoprotein amine dehydrogenase"/>
    <property type="match status" value="1"/>
</dbReference>
<evidence type="ECO:0000256" key="13">
    <source>
        <dbReference type="PIRNR" id="PIRNR005567"/>
    </source>
</evidence>
<dbReference type="InterPro" id="IPR056176">
    <property type="entry name" value="TPR_COPA_B"/>
</dbReference>
<reference evidence="18" key="3">
    <citation type="journal article" date="2021" name="Int. J. Parasitol.">
        <title>Comparative analysis of gene expression between Babesia bovis blood stages and kinetes allowed by improved genome annotation.</title>
        <authorList>
            <person name="Ueti M.W."/>
            <person name="Johnson W.C."/>
            <person name="Kappmeyer L.S."/>
            <person name="Herndon D.R."/>
            <person name="Mousel M.R."/>
            <person name="Reif K.E."/>
            <person name="Taus N.S."/>
            <person name="Ifeonu O.O."/>
            <person name="Silva J.C."/>
            <person name="Suarez C.E."/>
            <person name="Brayton K.A."/>
        </authorList>
    </citation>
    <scope>NUCLEOTIDE SEQUENCE [LARGE SCALE GENOMIC DNA]</scope>
</reference>
<dbReference type="GeneID" id="5478752"/>
<name>A7AQY1_BABBO</name>
<evidence type="ECO:0000256" key="14">
    <source>
        <dbReference type="PROSITE-ProRule" id="PRU00221"/>
    </source>
</evidence>
<dbReference type="GO" id="GO:0006888">
    <property type="term" value="P:endoplasmic reticulum to Golgi vesicle-mediated transport"/>
    <property type="evidence" value="ECO:0007669"/>
    <property type="project" value="TreeGrafter"/>
</dbReference>
<evidence type="ECO:0000256" key="1">
    <source>
        <dbReference type="ARBA" id="ARBA00004347"/>
    </source>
</evidence>
<keyword evidence="10 13" id="KW-0472">Membrane</keyword>
<organism evidence="17 18">
    <name type="scientific">Babesia bovis</name>
    <dbReference type="NCBI Taxonomy" id="5865"/>
    <lineage>
        <taxon>Eukaryota</taxon>
        <taxon>Sar</taxon>
        <taxon>Alveolata</taxon>
        <taxon>Apicomplexa</taxon>
        <taxon>Aconoidasida</taxon>
        <taxon>Piroplasmida</taxon>
        <taxon>Babesiidae</taxon>
        <taxon>Babesia</taxon>
    </lineage>
</organism>
<evidence type="ECO:0000313" key="18">
    <source>
        <dbReference type="Proteomes" id="UP000002173"/>
    </source>
</evidence>
<evidence type="ECO:0000256" key="7">
    <source>
        <dbReference type="ARBA" id="ARBA00022892"/>
    </source>
</evidence>
<dbReference type="InParanoid" id="A7AQY1"/>
<dbReference type="CDD" id="cd00200">
    <property type="entry name" value="WD40"/>
    <property type="match status" value="1"/>
</dbReference>
<evidence type="ECO:0000313" key="17">
    <source>
        <dbReference type="EMBL" id="EDO06950.1"/>
    </source>
</evidence>
<dbReference type="KEGG" id="bbo:BBOV_IV005890"/>
<dbReference type="GO" id="GO:0005198">
    <property type="term" value="F:structural molecule activity"/>
    <property type="evidence" value="ECO:0007669"/>
    <property type="project" value="UniProtKB-UniRule"/>
</dbReference>
<protein>
    <recommendedName>
        <fullName evidence="13">Coatomer subunit beta'</fullName>
    </recommendedName>
</protein>
<keyword evidence="3 13" id="KW-0813">Transport</keyword>
<dbReference type="GO" id="GO:0006890">
    <property type="term" value="P:retrograde vesicle-mediated transport, Golgi to endoplasmic reticulum"/>
    <property type="evidence" value="ECO:0007669"/>
    <property type="project" value="TreeGrafter"/>
</dbReference>
<dbReference type="SUPFAM" id="SSF50978">
    <property type="entry name" value="WD40 repeat-like"/>
    <property type="match status" value="2"/>
</dbReference>
<dbReference type="GO" id="GO:0030126">
    <property type="term" value="C:COPI vesicle coat"/>
    <property type="evidence" value="ECO:0007669"/>
    <property type="project" value="TreeGrafter"/>
</dbReference>
<reference evidence="18" key="2">
    <citation type="journal article" date="2020" name="Data Brief">
        <title>Transcriptome dataset of Babesia bovis life stages within vertebrate and invertebrate hosts.</title>
        <authorList>
            <person name="Ueti M.W."/>
            <person name="Johnson W.C."/>
            <person name="Kappmeyer L.S."/>
            <person name="Herndon D.R."/>
            <person name="Mousel M.R."/>
            <person name="Reif K.E."/>
            <person name="Taus N.S."/>
            <person name="Ifeonu O.O."/>
            <person name="Silva J.C."/>
            <person name="Suarez C.E."/>
            <person name="Brayton K.A."/>
        </authorList>
    </citation>
    <scope>NUCLEOTIDE SEQUENCE [LARGE SCALE GENOMIC DNA]</scope>
</reference>
<dbReference type="EMBL" id="AAXT01000002">
    <property type="protein sequence ID" value="EDO06950.1"/>
    <property type="molecule type" value="Genomic_DNA"/>
</dbReference>
<feature type="domain" description="COPA/B second beta-propeller" evidence="15">
    <location>
        <begin position="346"/>
        <end position="584"/>
    </location>
</feature>
<dbReference type="RefSeq" id="XP_001610518.1">
    <property type="nucleotide sequence ID" value="XM_001610468.1"/>
</dbReference>
<dbReference type="PROSITE" id="PS00678">
    <property type="entry name" value="WD_REPEATS_1"/>
    <property type="match status" value="1"/>
</dbReference>
<keyword evidence="8 13" id="KW-0653">Protein transport</keyword>
<dbReference type="InterPro" id="IPR001680">
    <property type="entry name" value="WD40_rpt"/>
</dbReference>
<dbReference type="PANTHER" id="PTHR19876">
    <property type="entry name" value="COATOMER"/>
    <property type="match status" value="1"/>
</dbReference>
<feature type="repeat" description="WD" evidence="14">
    <location>
        <begin position="193"/>
        <end position="236"/>
    </location>
</feature>
<evidence type="ECO:0000256" key="4">
    <source>
        <dbReference type="ARBA" id="ARBA00022490"/>
    </source>
</evidence>
<evidence type="ECO:0000256" key="6">
    <source>
        <dbReference type="ARBA" id="ARBA00022737"/>
    </source>
</evidence>
<dbReference type="PIRSF" id="PIRSF005567">
    <property type="entry name" value="Coatomer_beta'_subunit"/>
    <property type="match status" value="1"/>
</dbReference>
<dbReference type="FunCoup" id="A7AQY1">
    <property type="interactions" value="471"/>
</dbReference>
<dbReference type="InterPro" id="IPR019775">
    <property type="entry name" value="WD40_repeat_CS"/>
</dbReference>
<dbReference type="InterPro" id="IPR020472">
    <property type="entry name" value="WD40_PAC1"/>
</dbReference>
<keyword evidence="9 13" id="KW-0333">Golgi apparatus</keyword>
<dbReference type="FunFam" id="2.130.10.10:FF:000016">
    <property type="entry name" value="Coatomer alpha subunit, putative"/>
    <property type="match status" value="1"/>
</dbReference>
<dbReference type="CDD" id="cd22947">
    <property type="entry name" value="Coatomer_WDAD_beta-like"/>
    <property type="match status" value="1"/>
</dbReference>
<feature type="domain" description="COPA/B TPR" evidence="16">
    <location>
        <begin position="619"/>
        <end position="801"/>
    </location>
</feature>
<sequence length="873" mass="98815">MALQMGLFKKLEIIKEKVKCVDFHTSEPWILSGLYSGSCTIHNIKKQTLVKRIDICDSPIRCCKFIARKQWLIAAGDEMCIFVYNYNSLERVAAVEGHTDFIRYMDVHPTLPYVISCSDDMTISLWDVEHNWERICVFEGHQHYVMMGKWSPKDIYTFASCSLDHTIKFWGVSTDLLDRRHSAQASPKPFFTLKGHTSGVKTIDFSTVMSNPYIISGSEDTTIRVWDYQTKLCLQVLRQHTQPVTCVLHHPRLPLIITAGEDGNVNTWHSTLYKLKSSVNYSVGSIWSIACDSTHMALGTDDVAMVLHFGRDKPLVSMHGNKLIMVNMFDIMSCNLGSAPIPDDDSIGKPLSLDFRNIGHCEFYPQSISHHPNGRFICLCGESEYVIYTAQGMRSKTFGKAMQLVWSFDGDYATWDGHEITIHQDFNPVTTIRPDVPVTSIHGGHLLGVTSNNSVMFYDWKTWYLVRTIEAGVFDIWWNASGTKVALGCTGNCYILKYNSDELSAAIDNQEYDASNGVASAFELDGEIMERVNSATWALDTFIYTTAGLHLNFWTAGTSEIFHYLDRPLHMIGHSAQSGMLYLCQDDVVAYPLPIDYLRFHSFVSFKIEAAEQGVEYEDDQELDDIISSFEPAMRERASEFLESVGEYKLALRSSVEPERHFELHLKLGNVKDCLRILHELQAQQSDRSRDDVLRSKWKRLGTHCLDTNDYDTAVECLMNCGDYSSCMLIYITSGNRDGIAKIAEIATKEGVANIAFTCHYILNNIPECIDLLHRTGRHSEACIMARTYKPSALKASYEKWNNAYNPNLPALEEPTVDQDALEIEKLLSERLATGFPQAKEYPKLKEAVYVNLLRSETPIDRSAIASDWSAGI</sequence>
<comment type="function">
    <text evidence="12 13">The coatomer is a cytosolic protein complex that binds to dilysine motifs and reversibly associates with Golgi non-clathrin-coated vesicles, which further mediate biosynthetic protein transport from the ER, via the Golgi up to the trans Golgi network. Coatomer complex is required for budding from Golgi membranes, and is essential for the retrograde Golgi-to-ER transport of dilysine-tagged proteins.</text>
</comment>
<dbReference type="PROSITE" id="PS50082">
    <property type="entry name" value="WD_REPEATS_2"/>
    <property type="match status" value="4"/>
</dbReference>